<dbReference type="InterPro" id="IPR027417">
    <property type="entry name" value="P-loop_NTPase"/>
</dbReference>
<dbReference type="STRING" id="266940.Krad_2122"/>
<dbReference type="InterPro" id="IPR050107">
    <property type="entry name" value="ABC_carbohydrate_import_ATPase"/>
</dbReference>
<accession>A6W9W7</accession>
<dbReference type="SUPFAM" id="SSF52540">
    <property type="entry name" value="P-loop containing nucleoside triphosphate hydrolases"/>
    <property type="match status" value="2"/>
</dbReference>
<organism evidence="4 5">
    <name type="scientific">Kineococcus radiotolerans (strain ATCC BAA-149 / DSM 14245 / SRS30216)</name>
    <dbReference type="NCBI Taxonomy" id="266940"/>
    <lineage>
        <taxon>Bacteria</taxon>
        <taxon>Bacillati</taxon>
        <taxon>Actinomycetota</taxon>
        <taxon>Actinomycetes</taxon>
        <taxon>Kineosporiales</taxon>
        <taxon>Kineosporiaceae</taxon>
        <taxon>Kineococcus</taxon>
    </lineage>
</organism>
<keyword evidence="1" id="KW-0547">Nucleotide-binding</keyword>
<gene>
    <name evidence="4" type="ordered locus">Krad_2122</name>
</gene>
<dbReference type="EMBL" id="CP000750">
    <property type="protein sequence ID" value="ABS03606.1"/>
    <property type="molecule type" value="Genomic_DNA"/>
</dbReference>
<dbReference type="InterPro" id="IPR003439">
    <property type="entry name" value="ABC_transporter-like_ATP-bd"/>
</dbReference>
<dbReference type="InterPro" id="IPR003593">
    <property type="entry name" value="AAA+_ATPase"/>
</dbReference>
<dbReference type="SMART" id="SM00382">
    <property type="entry name" value="AAA"/>
    <property type="match status" value="1"/>
</dbReference>
<dbReference type="CDD" id="cd03215">
    <property type="entry name" value="ABC_Carb_Monos_II"/>
    <property type="match status" value="1"/>
</dbReference>
<feature type="domain" description="ABC transporter" evidence="3">
    <location>
        <begin position="20"/>
        <end position="255"/>
    </location>
</feature>
<protein>
    <submittedName>
        <fullName evidence="4">ABC transporter related</fullName>
    </submittedName>
</protein>
<evidence type="ECO:0000256" key="2">
    <source>
        <dbReference type="ARBA" id="ARBA00022840"/>
    </source>
</evidence>
<sequence length="522" mass="55174">MTPRPLDRPPVPRPGGPPAVELRGVSKRFGPVLAVDDVDLAVEVGSVHAVVGENGAGKSTLMSMLYGLHRPDTGTVARHGRPVQLHSPLDAIGHGLGMVHQHFKLFEPLTVAENVVYRAEPRRWGLLDSRAAVRRVEELADRFGLDVDPHARVADLPLGVRQRVEILKALHREADVLVLDEPTAVLTPGEVDSLFTVLRSMAASGTAVVIVTHKVQEVLALSDAVTVLRDGRVSGRFTTASTTATELVEAMIGRGLRPARNPRARTGTRSGEGQDDRAVLVVRDLRVPPAGSGPGVRGISLSVRAGEVVGIAGVSGNGQRELVECIVGLRRQDTGAILLKGVPVQGLSVRARRRRGVAHVPEDRPGQGTAATLSVADNLALGHHRSAPRSRRGWLSPRVVRASAADAVRRMGIRAAGVDAPVGSLSGGNAQKVVMARELEHEADLMVVEQPTQGVDVGAGEQIHRLLLERRAAGAAVLLVSYEISELQALADRVVVVRDGVVTAEFAAADATEADLGSAMSA</sequence>
<evidence type="ECO:0000313" key="4">
    <source>
        <dbReference type="EMBL" id="ABS03606.1"/>
    </source>
</evidence>
<name>A6W9W7_KINRD</name>
<dbReference type="PROSITE" id="PS00211">
    <property type="entry name" value="ABC_TRANSPORTER_1"/>
    <property type="match status" value="1"/>
</dbReference>
<dbReference type="CDD" id="cd03216">
    <property type="entry name" value="ABC_Carb_Monos_I"/>
    <property type="match status" value="1"/>
</dbReference>
<dbReference type="HOGENOM" id="CLU_000604_92_0_11"/>
<evidence type="ECO:0000259" key="3">
    <source>
        <dbReference type="PROSITE" id="PS50893"/>
    </source>
</evidence>
<dbReference type="eggNOG" id="COG3845">
    <property type="taxonomic scope" value="Bacteria"/>
</dbReference>
<evidence type="ECO:0000313" key="5">
    <source>
        <dbReference type="Proteomes" id="UP000001116"/>
    </source>
</evidence>
<keyword evidence="5" id="KW-1185">Reference proteome</keyword>
<dbReference type="Gene3D" id="3.40.50.300">
    <property type="entry name" value="P-loop containing nucleotide triphosphate hydrolases"/>
    <property type="match status" value="2"/>
</dbReference>
<dbReference type="KEGG" id="kra:Krad_2122"/>
<dbReference type="PANTHER" id="PTHR43790:SF4">
    <property type="entry name" value="GUANOSINE IMPORT ATP-BINDING PROTEIN NUPO"/>
    <property type="match status" value="1"/>
</dbReference>
<dbReference type="PANTHER" id="PTHR43790">
    <property type="entry name" value="CARBOHYDRATE TRANSPORT ATP-BINDING PROTEIN MG119-RELATED"/>
    <property type="match status" value="1"/>
</dbReference>
<feature type="domain" description="ABC transporter" evidence="3">
    <location>
        <begin position="280"/>
        <end position="522"/>
    </location>
</feature>
<evidence type="ECO:0000256" key="1">
    <source>
        <dbReference type="ARBA" id="ARBA00022741"/>
    </source>
</evidence>
<dbReference type="GO" id="GO:0005524">
    <property type="term" value="F:ATP binding"/>
    <property type="evidence" value="ECO:0007669"/>
    <property type="project" value="UniProtKB-KW"/>
</dbReference>
<proteinExistence type="predicted"/>
<dbReference type="OrthoDB" id="39350at2"/>
<dbReference type="GO" id="GO:0016887">
    <property type="term" value="F:ATP hydrolysis activity"/>
    <property type="evidence" value="ECO:0007669"/>
    <property type="project" value="InterPro"/>
</dbReference>
<dbReference type="InterPro" id="IPR017871">
    <property type="entry name" value="ABC_transporter-like_CS"/>
</dbReference>
<dbReference type="AlphaFoldDB" id="A6W9W7"/>
<dbReference type="Pfam" id="PF00005">
    <property type="entry name" value="ABC_tran"/>
    <property type="match status" value="2"/>
</dbReference>
<keyword evidence="2" id="KW-0067">ATP-binding</keyword>
<dbReference type="PROSITE" id="PS50893">
    <property type="entry name" value="ABC_TRANSPORTER_2"/>
    <property type="match status" value="2"/>
</dbReference>
<dbReference type="Proteomes" id="UP000001116">
    <property type="component" value="Chromosome"/>
</dbReference>
<reference evidence="5" key="1">
    <citation type="journal article" date="2008" name="PLoS ONE">
        <title>Survival in nuclear waste, extreme resistance, and potential applications gleaned from the genome sequence of Kineococcus radiotolerans SRS30216.</title>
        <authorList>
            <person name="Bagwell C.E."/>
            <person name="Bhat S."/>
            <person name="Hawkins G.M."/>
            <person name="Smith B.W."/>
            <person name="Biswas T."/>
            <person name="Hoover T.R."/>
            <person name="Saunders E."/>
            <person name="Han C.S."/>
            <person name="Tsodikov O.V."/>
            <person name="Shimkets L.J."/>
        </authorList>
    </citation>
    <scope>NUCLEOTIDE SEQUENCE [LARGE SCALE GENOMIC DNA]</scope>
    <source>
        <strain evidence="5">ATCC BAA-149 / DSM 14245 / SRS30216</strain>
    </source>
</reference>